<gene>
    <name evidence="2" type="ORF">AFERRI_10673</name>
    <name evidence="1" type="ORF">AFERRI_400389</name>
</gene>
<dbReference type="AlphaFoldDB" id="A0A060UV18"/>
<name>A0A060UV18_9PROT</name>
<protein>
    <submittedName>
        <fullName evidence="1">Uncharacterized protein</fullName>
    </submittedName>
</protein>
<sequence length="75" mass="8665">MRRSARWMSRSGRSLRSGCCLGPDHDGGVVLQLGEGAFLERGVAYRKRTNLERRLLIWFRNSSIFRIVRDTHVFG</sequence>
<evidence type="ECO:0000313" key="2">
    <source>
        <dbReference type="EMBL" id="SMH64639.1"/>
    </source>
</evidence>
<accession>A0A060UV18</accession>
<evidence type="ECO:0000313" key="1">
    <source>
        <dbReference type="EMBL" id="CDQ10608.1"/>
    </source>
</evidence>
<organism evidence="1">
    <name type="scientific">Acidithiobacillus ferrivorans</name>
    <dbReference type="NCBI Taxonomy" id="160808"/>
    <lineage>
        <taxon>Bacteria</taxon>
        <taxon>Pseudomonadati</taxon>
        <taxon>Pseudomonadota</taxon>
        <taxon>Acidithiobacillia</taxon>
        <taxon>Acidithiobacillales</taxon>
        <taxon>Acidithiobacillaceae</taxon>
        <taxon>Acidithiobacillus</taxon>
    </lineage>
</organism>
<dbReference type="EMBL" id="CCCS020000035">
    <property type="protein sequence ID" value="CDQ10608.1"/>
    <property type="molecule type" value="Genomic_DNA"/>
</dbReference>
<reference evidence="2 3" key="3">
    <citation type="submission" date="2017-03" db="EMBL/GenBank/DDBJ databases">
        <authorList>
            <person name="Regsiter A."/>
            <person name="William W."/>
        </authorList>
    </citation>
    <scope>NUCLEOTIDE SEQUENCE [LARGE SCALE GENOMIC DNA]</scope>
    <source>
        <strain evidence="2">PRJEB5721</strain>
    </source>
</reference>
<reference evidence="1" key="1">
    <citation type="submission" date="2014-03" db="EMBL/GenBank/DDBJ databases">
        <authorList>
            <person name="Genoscope - CEA"/>
        </authorList>
    </citation>
    <scope>NUCLEOTIDE SEQUENCE [LARGE SCALE GENOMIC DNA]</scope>
    <source>
        <strain evidence="1">CF27</strain>
    </source>
</reference>
<proteinExistence type="predicted"/>
<reference evidence="1" key="2">
    <citation type="submission" date="2014-07" db="EMBL/GenBank/DDBJ databases">
        <title>Initial genome analysis of the psychrotolerant acidophile Acidithiobacillus ferrivorans CF27: insights into iron and sulfur oxidation pathways and into biofilm formation.</title>
        <authorList>
            <person name="Talla E."/>
            <person name="Hedrich S."/>
            <person name="Mangenot S."/>
            <person name="Ji B."/>
            <person name="Johnson D.B."/>
            <person name="Barbe V."/>
            <person name="Bonnefoy V."/>
        </authorList>
    </citation>
    <scope>NUCLEOTIDE SEQUENCE [LARGE SCALE GENOMIC DNA]</scope>
    <source>
        <strain evidence="1">CF27</strain>
    </source>
</reference>
<evidence type="ECO:0000313" key="3">
    <source>
        <dbReference type="Proteomes" id="UP000193925"/>
    </source>
</evidence>
<dbReference type="Proteomes" id="UP000193925">
    <property type="component" value="Chromosome AFERRI"/>
</dbReference>
<dbReference type="EMBL" id="LT841305">
    <property type="protein sequence ID" value="SMH64639.1"/>
    <property type="molecule type" value="Genomic_DNA"/>
</dbReference>
<keyword evidence="3" id="KW-1185">Reference proteome</keyword>